<evidence type="ECO:0000313" key="3">
    <source>
        <dbReference type="Proteomes" id="UP001295423"/>
    </source>
</evidence>
<dbReference type="EMBL" id="CAKOGP040001855">
    <property type="protein sequence ID" value="CAJ1954071.1"/>
    <property type="molecule type" value="Genomic_DNA"/>
</dbReference>
<dbReference type="Proteomes" id="UP001295423">
    <property type="component" value="Unassembled WGS sequence"/>
</dbReference>
<proteinExistence type="predicted"/>
<keyword evidence="3" id="KW-1185">Reference proteome</keyword>
<organism evidence="2 3">
    <name type="scientific">Cylindrotheca closterium</name>
    <dbReference type="NCBI Taxonomy" id="2856"/>
    <lineage>
        <taxon>Eukaryota</taxon>
        <taxon>Sar</taxon>
        <taxon>Stramenopiles</taxon>
        <taxon>Ochrophyta</taxon>
        <taxon>Bacillariophyta</taxon>
        <taxon>Bacillariophyceae</taxon>
        <taxon>Bacillariophycidae</taxon>
        <taxon>Bacillariales</taxon>
        <taxon>Bacillariaceae</taxon>
        <taxon>Cylindrotheca</taxon>
    </lineage>
</organism>
<sequence>MLDTAAVQRYLRLVHQGYDVYSIPSRLEQLHRQLTLNSGIMTEKMERQYNCLHKQMYNIRRKAEARCQRVTNGAVPWSPQIQNFWDRQSLWKLLLKGRKQCRVSSRKIRRLMKKTKLPDAWKKTTVELETALRNDRKEYLHAKKNHAVSWRKEFLTVQVKKSKKKQWTSRKARDRFLRLRRMKQREEARRRRRAQSKGSTGGLQAIQVEEQLPTGQVDLRTLTDRRQVEQGCMQENRTRYDQTRSPYTTPPMDKPLYSMFMGADAEMNSHALLEGRLPLPDEIDSYTQSFLEQCRFHQGHSMIPMEVSPADHTYFWSCNPENKGSEPHGLHNGHFKAGIYSPMVAQCDALFRHIPLTTGFVPDNWRHLMNFAIEKKPGDLRLTKMRTIQLMNSESQANYKKLGRLAMAYGEEHHLLADGQCGSRKHHQAINLALSKRLVWDLLILQRRSADWISNDATSCFDRVVHWVAVLAMMRLAIAWNALRMMFDTLAMSTHQVRTGFGDSEESFQPHTWLKRVWKELEDLDIYVALDTPVLPLRCEGDALLIEVFMELEVDQDALKWLNWCRMFLQFCTVSDIMTADGCSIRESMWHGERDYAHRSSYQWPCTVRPNRNHWKVWQEHLTRALLVSDGPQRLLRHPLGPWIDPLDNWSWLWSSTHGLFHRQGHGWQHYRHRRSSTRSIQWDYPRSTQLSGCKGPHNEHTDNGVSFLPAPFWTQPLPADLCRATVHITSSLGTLALTGIGTAPLQPHHNSQPSLLAASARVTEYVGWTPEEIEIDGYESLLAAAILEDRLCAISDGSYKLGLGTAAVQLLPHKGGTERIIVRCQTPGLTDDQSAYRIAPQQAQFDLVSFIREALARSRALWEPSHVFGHLDKATSFLCLSWWSKRNVEVDAWAVAYCHQLKASHRLIAPNARFFTELAALYTGDVKQSRLNPEQVQELVALPALRKRLHERQTSLDHKACRGYVWCREVQSPVGCRRLSCMSLRRRVGGPPSRSLMYGALSECGMGALDGVVGPMVGHPSH</sequence>
<comment type="caution">
    <text evidence="2">The sequence shown here is derived from an EMBL/GenBank/DDBJ whole genome shotgun (WGS) entry which is preliminary data.</text>
</comment>
<accession>A0AAD2FV58</accession>
<evidence type="ECO:0000256" key="1">
    <source>
        <dbReference type="SAM" id="MobiDB-lite"/>
    </source>
</evidence>
<protein>
    <submittedName>
        <fullName evidence="2">Uncharacterized protein</fullName>
    </submittedName>
</protein>
<feature type="region of interest" description="Disordered" evidence="1">
    <location>
        <begin position="184"/>
        <end position="204"/>
    </location>
</feature>
<name>A0AAD2FV58_9STRA</name>
<reference evidence="2" key="1">
    <citation type="submission" date="2023-08" db="EMBL/GenBank/DDBJ databases">
        <authorList>
            <person name="Audoor S."/>
            <person name="Bilcke G."/>
        </authorList>
    </citation>
    <scope>NUCLEOTIDE SEQUENCE</scope>
</reference>
<dbReference type="AlphaFoldDB" id="A0AAD2FV58"/>
<evidence type="ECO:0000313" key="2">
    <source>
        <dbReference type="EMBL" id="CAJ1954071.1"/>
    </source>
</evidence>
<gene>
    <name evidence="2" type="ORF">CYCCA115_LOCUS14666</name>
</gene>